<dbReference type="OrthoDB" id="2184229at2"/>
<evidence type="ECO:0000313" key="2">
    <source>
        <dbReference type="EMBL" id="RKP54082.1"/>
    </source>
</evidence>
<proteinExistence type="predicted"/>
<gene>
    <name evidence="2" type="ORF">D7Z26_11880</name>
</gene>
<organism evidence="2 3">
    <name type="scientific">Cohnella endophytica</name>
    <dbReference type="NCBI Taxonomy" id="2419778"/>
    <lineage>
        <taxon>Bacteria</taxon>
        <taxon>Bacillati</taxon>
        <taxon>Bacillota</taxon>
        <taxon>Bacilli</taxon>
        <taxon>Bacillales</taxon>
        <taxon>Paenibacillaceae</taxon>
        <taxon>Cohnella</taxon>
    </lineage>
</organism>
<dbReference type="PROSITE" id="PS51819">
    <property type="entry name" value="VOC"/>
    <property type="match status" value="1"/>
</dbReference>
<evidence type="ECO:0000259" key="1">
    <source>
        <dbReference type="PROSITE" id="PS51819"/>
    </source>
</evidence>
<accession>A0A494Y169</accession>
<dbReference type="AlphaFoldDB" id="A0A494Y169"/>
<dbReference type="Gene3D" id="3.10.180.10">
    <property type="entry name" value="2,3-Dihydroxybiphenyl 1,2-Dioxygenase, domain 1"/>
    <property type="match status" value="1"/>
</dbReference>
<dbReference type="Proteomes" id="UP000282076">
    <property type="component" value="Unassembled WGS sequence"/>
</dbReference>
<comment type="caution">
    <text evidence="2">The sequence shown here is derived from an EMBL/GenBank/DDBJ whole genome shotgun (WGS) entry which is preliminary data.</text>
</comment>
<dbReference type="EMBL" id="RBZM01000005">
    <property type="protein sequence ID" value="RKP54082.1"/>
    <property type="molecule type" value="Genomic_DNA"/>
</dbReference>
<dbReference type="InterPro" id="IPR029068">
    <property type="entry name" value="Glyas_Bleomycin-R_OHBP_Dase"/>
</dbReference>
<dbReference type="InterPro" id="IPR037523">
    <property type="entry name" value="VOC_core"/>
</dbReference>
<dbReference type="InterPro" id="IPR004360">
    <property type="entry name" value="Glyas_Fos-R_dOase_dom"/>
</dbReference>
<dbReference type="Pfam" id="PF00903">
    <property type="entry name" value="Glyoxalase"/>
    <property type="match status" value="1"/>
</dbReference>
<sequence length="120" mass="13987">MKNVSRIDTVFVPVTNVGKSEEWYLKMFQFRIVYRSNDGQYVGFRFDQEGPLQCGLTIYKCEAIPEQKHIPFNFYVSDVEEMHRMLKESNVWVSDIHEGEGMKFFDFADPDGNVLGAVTF</sequence>
<dbReference type="RefSeq" id="WP_120977148.1">
    <property type="nucleotide sequence ID" value="NZ_RBZM01000005.1"/>
</dbReference>
<reference evidence="2 3" key="1">
    <citation type="submission" date="2018-10" db="EMBL/GenBank/DDBJ databases">
        <title>Cohnella sp. M2MS4P-1, whole genome shotgun sequence.</title>
        <authorList>
            <person name="Tuo L."/>
        </authorList>
    </citation>
    <scope>NUCLEOTIDE SEQUENCE [LARGE SCALE GENOMIC DNA]</scope>
    <source>
        <strain evidence="2 3">M2MS4P-1</strain>
    </source>
</reference>
<dbReference type="SUPFAM" id="SSF54593">
    <property type="entry name" value="Glyoxalase/Bleomycin resistance protein/Dihydroxybiphenyl dioxygenase"/>
    <property type="match status" value="1"/>
</dbReference>
<feature type="domain" description="VOC" evidence="1">
    <location>
        <begin position="6"/>
        <end position="120"/>
    </location>
</feature>
<evidence type="ECO:0000313" key="3">
    <source>
        <dbReference type="Proteomes" id="UP000282076"/>
    </source>
</evidence>
<protein>
    <submittedName>
        <fullName evidence="2">VOC family protein</fullName>
    </submittedName>
</protein>
<dbReference type="CDD" id="cd06587">
    <property type="entry name" value="VOC"/>
    <property type="match status" value="1"/>
</dbReference>
<name>A0A494Y169_9BACL</name>
<keyword evidence="3" id="KW-1185">Reference proteome</keyword>